<dbReference type="GO" id="GO:0046872">
    <property type="term" value="F:metal ion binding"/>
    <property type="evidence" value="ECO:0007669"/>
    <property type="project" value="UniProtKB-KW"/>
</dbReference>
<feature type="domain" description="4Fe-4S ferredoxin-type" evidence="4">
    <location>
        <begin position="299"/>
        <end position="326"/>
    </location>
</feature>
<dbReference type="RefSeq" id="WP_006964836.1">
    <property type="nucleotide sequence ID" value="NZ_APJX01000002.1"/>
</dbReference>
<feature type="domain" description="4Fe-4S ferredoxin-type" evidence="4">
    <location>
        <begin position="268"/>
        <end position="297"/>
    </location>
</feature>
<dbReference type="EMBL" id="APJX01000002">
    <property type="protein sequence ID" value="EMS80573.1"/>
    <property type="molecule type" value="Genomic_DNA"/>
</dbReference>
<keyword evidence="2" id="KW-0408">Iron</keyword>
<dbReference type="Gene3D" id="3.30.70.20">
    <property type="match status" value="1"/>
</dbReference>
<sequence length="352" mass="39174">MEKVYKDLARHLDNTPGGFPPTESGVELRILKQLFTPEQAQLALNLVMMPEPVEAIALRVGKPAETILPMLIEMGEKGLILHIRKPDGDTFMLLQFVVGIWEYQVDRLTQQLIKDFNEYVPYLMKAQEAHKTQQLRVVPVEKSINTQLNIMDHEHLENLVRSQSKILVAPCICRREHTMVGKGCGKMEESCLVFGGGAYIYESRGIGRTITADEAMDIVRKGAAQGLVAQPSNSVKPMNICLCCDCCCQILSNIKKTPSPARIVNSNFQASVDTDQCTGCQACEEICPMDAIAVTDGLAQVNKERCIGCGLCVTVCEFDAMSLADKQEMERWDPPRTLVDTYMKIAQEKGLF</sequence>
<keyword evidence="1" id="KW-0479">Metal-binding</keyword>
<evidence type="ECO:0000256" key="2">
    <source>
        <dbReference type="ARBA" id="ARBA00023004"/>
    </source>
</evidence>
<reference evidence="5 6" key="1">
    <citation type="journal article" date="2013" name="Genome Announc.">
        <title>Draft Genome Sequence of Desulfotignum phosphitoxidans DSM 13687 Strain FiPS-3.</title>
        <authorList>
            <person name="Poehlein A."/>
            <person name="Daniel R."/>
            <person name="Simeonova D.D."/>
        </authorList>
    </citation>
    <scope>NUCLEOTIDE SEQUENCE [LARGE SCALE GENOMIC DNA]</scope>
    <source>
        <strain evidence="5 6">DSM 13687</strain>
    </source>
</reference>
<dbReference type="PROSITE" id="PS00198">
    <property type="entry name" value="4FE4S_FER_1"/>
    <property type="match status" value="2"/>
</dbReference>
<evidence type="ECO:0000313" key="5">
    <source>
        <dbReference type="EMBL" id="EMS80573.1"/>
    </source>
</evidence>
<dbReference type="SUPFAM" id="SSF54862">
    <property type="entry name" value="4Fe-4S ferredoxins"/>
    <property type="match status" value="1"/>
</dbReference>
<evidence type="ECO:0000256" key="3">
    <source>
        <dbReference type="ARBA" id="ARBA00023014"/>
    </source>
</evidence>
<dbReference type="Pfam" id="PF13237">
    <property type="entry name" value="Fer4_10"/>
    <property type="match status" value="1"/>
</dbReference>
<dbReference type="InterPro" id="IPR017896">
    <property type="entry name" value="4Fe4S_Fe-S-bd"/>
</dbReference>
<evidence type="ECO:0000313" key="6">
    <source>
        <dbReference type="Proteomes" id="UP000014216"/>
    </source>
</evidence>
<keyword evidence="3" id="KW-0411">Iron-sulfur</keyword>
<evidence type="ECO:0000259" key="4">
    <source>
        <dbReference type="PROSITE" id="PS51379"/>
    </source>
</evidence>
<dbReference type="GO" id="GO:0051536">
    <property type="term" value="F:iron-sulfur cluster binding"/>
    <property type="evidence" value="ECO:0007669"/>
    <property type="project" value="UniProtKB-KW"/>
</dbReference>
<dbReference type="OrthoDB" id="5488678at2"/>
<dbReference type="PROSITE" id="PS51379">
    <property type="entry name" value="4FE4S_FER_2"/>
    <property type="match status" value="2"/>
</dbReference>
<organism evidence="5 6">
    <name type="scientific">Desulfotignum phosphitoxidans DSM 13687</name>
    <dbReference type="NCBI Taxonomy" id="1286635"/>
    <lineage>
        <taxon>Bacteria</taxon>
        <taxon>Pseudomonadati</taxon>
        <taxon>Thermodesulfobacteriota</taxon>
        <taxon>Desulfobacteria</taxon>
        <taxon>Desulfobacterales</taxon>
        <taxon>Desulfobacteraceae</taxon>
        <taxon>Desulfotignum</taxon>
    </lineage>
</organism>
<dbReference type="AlphaFoldDB" id="S0FZL2"/>
<keyword evidence="6" id="KW-1185">Reference proteome</keyword>
<name>S0FZL2_9BACT</name>
<proteinExistence type="predicted"/>
<protein>
    <submittedName>
        <fullName evidence="5">4Fe-4S ferredoxin iron-sulfur binding domain-containing protein</fullName>
    </submittedName>
</protein>
<evidence type="ECO:0000256" key="1">
    <source>
        <dbReference type="ARBA" id="ARBA00022723"/>
    </source>
</evidence>
<dbReference type="InterPro" id="IPR017900">
    <property type="entry name" value="4Fe4S_Fe_S_CS"/>
</dbReference>
<dbReference type="Proteomes" id="UP000014216">
    <property type="component" value="Unassembled WGS sequence"/>
</dbReference>
<gene>
    <name evidence="5" type="ORF">Dpo_2c02660</name>
</gene>
<comment type="caution">
    <text evidence="5">The sequence shown here is derived from an EMBL/GenBank/DDBJ whole genome shotgun (WGS) entry which is preliminary data.</text>
</comment>
<accession>S0FZL2</accession>